<dbReference type="SUPFAM" id="SSF54593">
    <property type="entry name" value="Glyoxalase/Bleomycin resistance protein/Dihydroxybiphenyl dioxygenase"/>
    <property type="match status" value="1"/>
</dbReference>
<dbReference type="CDD" id="cd07262">
    <property type="entry name" value="VOC_like"/>
    <property type="match status" value="1"/>
</dbReference>
<sequence length="138" mass="14938">MPIDHTSLPVPFSKVDEEVAWLIAAYGHMGFKVHKSPVPGVVGVGDETGPFLWIFGYDENFSQIPDDAKIFRTHLALSAKDRGQVDTFYAEGLKAGGKDNGKPGVRTNYHPNYYGAFLISPGGHNLEAVTHAPPSSAQ</sequence>
<evidence type="ECO:0000313" key="2">
    <source>
        <dbReference type="Proteomes" id="UP001358417"/>
    </source>
</evidence>
<gene>
    <name evidence="1" type="ORF">LTR84_007368</name>
</gene>
<name>A0AAV9MY34_9EURO</name>
<dbReference type="Gene3D" id="3.10.180.10">
    <property type="entry name" value="2,3-Dihydroxybiphenyl 1,2-Dioxygenase, domain 1"/>
    <property type="match status" value="1"/>
</dbReference>
<evidence type="ECO:0008006" key="3">
    <source>
        <dbReference type="Google" id="ProtNLM"/>
    </source>
</evidence>
<proteinExistence type="predicted"/>
<dbReference type="PANTHER" id="PTHR35006:SF2">
    <property type="entry name" value="GLYOXALASE FAMILY PROTEIN (AFU_ORTHOLOGUE AFUA_5G14830)"/>
    <property type="match status" value="1"/>
</dbReference>
<dbReference type="PANTHER" id="PTHR35006">
    <property type="entry name" value="GLYOXALASE FAMILY PROTEIN (AFU_ORTHOLOGUE AFUA_5G14830)"/>
    <property type="match status" value="1"/>
</dbReference>
<evidence type="ECO:0000313" key="1">
    <source>
        <dbReference type="EMBL" id="KAK5046607.1"/>
    </source>
</evidence>
<accession>A0AAV9MY34</accession>
<dbReference type="AlphaFoldDB" id="A0AAV9MY34"/>
<keyword evidence="2" id="KW-1185">Reference proteome</keyword>
<dbReference type="RefSeq" id="XP_064702190.1">
    <property type="nucleotide sequence ID" value="XM_064850921.1"/>
</dbReference>
<comment type="caution">
    <text evidence="1">The sequence shown here is derived from an EMBL/GenBank/DDBJ whole genome shotgun (WGS) entry which is preliminary data.</text>
</comment>
<organism evidence="1 2">
    <name type="scientific">Exophiala bonariae</name>
    <dbReference type="NCBI Taxonomy" id="1690606"/>
    <lineage>
        <taxon>Eukaryota</taxon>
        <taxon>Fungi</taxon>
        <taxon>Dikarya</taxon>
        <taxon>Ascomycota</taxon>
        <taxon>Pezizomycotina</taxon>
        <taxon>Eurotiomycetes</taxon>
        <taxon>Chaetothyriomycetidae</taxon>
        <taxon>Chaetothyriales</taxon>
        <taxon>Herpotrichiellaceae</taxon>
        <taxon>Exophiala</taxon>
    </lineage>
</organism>
<reference evidence="1 2" key="1">
    <citation type="submission" date="2023-08" db="EMBL/GenBank/DDBJ databases">
        <title>Black Yeasts Isolated from many extreme environments.</title>
        <authorList>
            <person name="Coleine C."/>
            <person name="Stajich J.E."/>
            <person name="Selbmann L."/>
        </authorList>
    </citation>
    <scope>NUCLEOTIDE SEQUENCE [LARGE SCALE GENOMIC DNA]</scope>
    <source>
        <strain evidence="1 2">CCFEE 5792</strain>
    </source>
</reference>
<dbReference type="EMBL" id="JAVRRD010000029">
    <property type="protein sequence ID" value="KAK5046607.1"/>
    <property type="molecule type" value="Genomic_DNA"/>
</dbReference>
<dbReference type="InterPro" id="IPR029068">
    <property type="entry name" value="Glyas_Bleomycin-R_OHBP_Dase"/>
</dbReference>
<dbReference type="Proteomes" id="UP001358417">
    <property type="component" value="Unassembled WGS sequence"/>
</dbReference>
<dbReference type="GeneID" id="89975534"/>
<protein>
    <recommendedName>
        <fullName evidence="3">VOC domain-containing protein</fullName>
    </recommendedName>
</protein>